<evidence type="ECO:0008006" key="5">
    <source>
        <dbReference type="Google" id="ProtNLM"/>
    </source>
</evidence>
<name>A0A9D4UDI6_ADICA</name>
<dbReference type="FunFam" id="1.25.40.10:FF:000031">
    <property type="entry name" value="Pentatricopeptide repeat-containing protein mitochondrial"/>
    <property type="match status" value="2"/>
</dbReference>
<dbReference type="Pfam" id="PF13041">
    <property type="entry name" value="PPR_2"/>
    <property type="match status" value="5"/>
</dbReference>
<dbReference type="GO" id="GO:0048731">
    <property type="term" value="P:system development"/>
    <property type="evidence" value="ECO:0007669"/>
    <property type="project" value="UniProtKB-ARBA"/>
</dbReference>
<dbReference type="EMBL" id="JABFUD020000019">
    <property type="protein sequence ID" value="KAI5065682.1"/>
    <property type="molecule type" value="Genomic_DNA"/>
</dbReference>
<feature type="repeat" description="PPR" evidence="2">
    <location>
        <begin position="180"/>
        <end position="214"/>
    </location>
</feature>
<dbReference type="InterPro" id="IPR002885">
    <property type="entry name" value="PPR_rpt"/>
</dbReference>
<gene>
    <name evidence="3" type="ORF">GOP47_0020377</name>
</gene>
<feature type="repeat" description="PPR" evidence="2">
    <location>
        <begin position="78"/>
        <end position="112"/>
    </location>
</feature>
<dbReference type="Gene3D" id="1.25.40.10">
    <property type="entry name" value="Tetratricopeptide repeat domain"/>
    <property type="match status" value="5"/>
</dbReference>
<dbReference type="AlphaFoldDB" id="A0A9D4UDI6"/>
<dbReference type="PANTHER" id="PTHR47926:SF533">
    <property type="entry name" value="DYW DOMAIN-CONTAINING PROTEIN"/>
    <property type="match status" value="1"/>
</dbReference>
<organism evidence="3 4">
    <name type="scientific">Adiantum capillus-veneris</name>
    <name type="common">Maidenhair fern</name>
    <dbReference type="NCBI Taxonomy" id="13818"/>
    <lineage>
        <taxon>Eukaryota</taxon>
        <taxon>Viridiplantae</taxon>
        <taxon>Streptophyta</taxon>
        <taxon>Embryophyta</taxon>
        <taxon>Tracheophyta</taxon>
        <taxon>Polypodiopsida</taxon>
        <taxon>Polypodiidae</taxon>
        <taxon>Polypodiales</taxon>
        <taxon>Pteridineae</taxon>
        <taxon>Pteridaceae</taxon>
        <taxon>Vittarioideae</taxon>
        <taxon>Adiantum</taxon>
    </lineage>
</organism>
<keyword evidence="1" id="KW-0677">Repeat</keyword>
<comment type="caution">
    <text evidence="3">The sequence shown here is derived from an EMBL/GenBank/DDBJ whole genome shotgun (WGS) entry which is preliminary data.</text>
</comment>
<feature type="repeat" description="PPR" evidence="2">
    <location>
        <begin position="282"/>
        <end position="316"/>
    </location>
</feature>
<dbReference type="OrthoDB" id="1879995at2759"/>
<dbReference type="NCBIfam" id="TIGR00756">
    <property type="entry name" value="PPR"/>
    <property type="match status" value="6"/>
</dbReference>
<evidence type="ECO:0000313" key="4">
    <source>
        <dbReference type="Proteomes" id="UP000886520"/>
    </source>
</evidence>
<dbReference type="GO" id="GO:0003723">
    <property type="term" value="F:RNA binding"/>
    <property type="evidence" value="ECO:0007669"/>
    <property type="project" value="InterPro"/>
</dbReference>
<proteinExistence type="predicted"/>
<sequence>MDVETEKKAAPPEIILLSLKSCAQQADLRRGRRLHCIILKWGLLARHVALGNSLINLYAKLGRLAMAQRVFDELLVLDVVSWTTLISGYTKHGFNKQAFRCFDKMQLDGPPPNAVTLSCLLKACGNTGELERGQDVHADIVTKGLLTESFMLGGALLNMYVKCGALTQAQQVFEDLPSHNVITWTTLITGYCEHEQGNQALDCLRRMKGEGLSPNAVTFACILKACAGMGAVDKGTEIHADIVRTGFLETDSVLGNAVLDMYCRCRALEKARQVFNELIVWDVVSWNVLITGYTQSGYGEKALFCFERMKNEGFFPTTVTFSIVLQACGSIGAGEKGREVHSEIDRQGLLNNGNGLENALIDMYAKCGELTKARQVFDELLNRDVISWNILVAGYCQHDQGEEALECYGGMQHEGLFPDIVTFICVVKACSSIGALEKGIEIHVEVVRKGLLGSDSPLRNALVDMYAKSGSLVKAQEVFDELGTRNLVAWTSLIAGFCEHGHCEEALGRFEQMEREGIRPDVVTLACVLKACGSIEAAEKGQMYYETLSANYGIVPTVEHLTCMVELFGRAGKFDKAIALMKQVQVSCSLPSWFSLWSACRKRGNMSLARFTFEYASW</sequence>
<evidence type="ECO:0000256" key="2">
    <source>
        <dbReference type="PROSITE-ProRule" id="PRU00708"/>
    </source>
</evidence>
<dbReference type="FunFam" id="1.25.40.10:FF:000343">
    <property type="entry name" value="Pentatricopeptide repeat-containing protein At3g58590"/>
    <property type="match status" value="2"/>
</dbReference>
<feature type="repeat" description="PPR" evidence="2">
    <location>
        <begin position="486"/>
        <end position="520"/>
    </location>
</feature>
<dbReference type="PROSITE" id="PS51375">
    <property type="entry name" value="PPR"/>
    <property type="match status" value="5"/>
</dbReference>
<accession>A0A9D4UDI6</accession>
<dbReference type="InterPro" id="IPR011990">
    <property type="entry name" value="TPR-like_helical_dom_sf"/>
</dbReference>
<dbReference type="FunFam" id="1.25.40.10:FF:000158">
    <property type="entry name" value="pentatricopeptide repeat-containing protein At2g33680"/>
    <property type="match status" value="1"/>
</dbReference>
<feature type="repeat" description="PPR" evidence="2">
    <location>
        <begin position="384"/>
        <end position="418"/>
    </location>
</feature>
<reference evidence="3" key="1">
    <citation type="submission" date="2021-01" db="EMBL/GenBank/DDBJ databases">
        <title>Adiantum capillus-veneris genome.</title>
        <authorList>
            <person name="Fang Y."/>
            <person name="Liao Q."/>
        </authorList>
    </citation>
    <scope>NUCLEOTIDE SEQUENCE</scope>
    <source>
        <strain evidence="3">H3</strain>
        <tissue evidence="3">Leaf</tissue>
    </source>
</reference>
<keyword evidence="4" id="KW-1185">Reference proteome</keyword>
<dbReference type="InterPro" id="IPR046960">
    <property type="entry name" value="PPR_At4g14850-like_plant"/>
</dbReference>
<evidence type="ECO:0000256" key="1">
    <source>
        <dbReference type="ARBA" id="ARBA00022737"/>
    </source>
</evidence>
<dbReference type="GO" id="GO:0009451">
    <property type="term" value="P:RNA modification"/>
    <property type="evidence" value="ECO:0007669"/>
    <property type="project" value="InterPro"/>
</dbReference>
<dbReference type="PANTHER" id="PTHR47926">
    <property type="entry name" value="PENTATRICOPEPTIDE REPEAT-CONTAINING PROTEIN"/>
    <property type="match status" value="1"/>
</dbReference>
<evidence type="ECO:0000313" key="3">
    <source>
        <dbReference type="EMBL" id="KAI5065682.1"/>
    </source>
</evidence>
<protein>
    <recommendedName>
        <fullName evidence="5">Pentatricopeptide repeat-containing protein</fullName>
    </recommendedName>
</protein>
<dbReference type="Proteomes" id="UP000886520">
    <property type="component" value="Chromosome 19"/>
</dbReference>
<dbReference type="Pfam" id="PF01535">
    <property type="entry name" value="PPR"/>
    <property type="match status" value="4"/>
</dbReference>